<evidence type="ECO:0000256" key="7">
    <source>
        <dbReference type="PROSITE-ProRule" id="PRU00339"/>
    </source>
</evidence>
<dbReference type="SMART" id="SM00028">
    <property type="entry name" value="TPR"/>
    <property type="match status" value="7"/>
</dbReference>
<keyword evidence="5 7" id="KW-0802">TPR repeat</keyword>
<reference evidence="9" key="1">
    <citation type="journal article" date="2024" name="Gigascience">
        <title>Chromosome-level genome of the poultry shaft louse Menopon gallinae provides insight into the host-switching and adaptive evolution of parasitic lice.</title>
        <authorList>
            <person name="Xu Y."/>
            <person name="Ma L."/>
            <person name="Liu S."/>
            <person name="Liang Y."/>
            <person name="Liu Q."/>
            <person name="He Z."/>
            <person name="Tian L."/>
            <person name="Duan Y."/>
            <person name="Cai W."/>
            <person name="Li H."/>
            <person name="Song F."/>
        </authorList>
    </citation>
    <scope>NUCLEOTIDE SEQUENCE</scope>
    <source>
        <strain evidence="9">Cailab_2023a</strain>
    </source>
</reference>
<evidence type="ECO:0000256" key="5">
    <source>
        <dbReference type="ARBA" id="ARBA00022803"/>
    </source>
</evidence>
<feature type="repeat" description="TPR" evidence="7">
    <location>
        <begin position="499"/>
        <end position="532"/>
    </location>
</feature>
<keyword evidence="4" id="KW-0833">Ubl conjugation pathway</keyword>
<evidence type="ECO:0000256" key="3">
    <source>
        <dbReference type="ARBA" id="ARBA00022776"/>
    </source>
</evidence>
<dbReference type="AlphaFoldDB" id="A0AAW2I3G2"/>
<keyword evidence="3" id="KW-0498">Mitosis</keyword>
<feature type="repeat" description="TPR" evidence="7">
    <location>
        <begin position="422"/>
        <end position="455"/>
    </location>
</feature>
<sequence>MDGMDTKLDEKDVEINISYYRRLVQQYLELHRYNTALFWADKVHTLSNGQENDVYWLAQAMYLSKQYHRAAHLIRSRNLHLTNVKCCYLAASSLREAKEYTEAMELLYEQCSENTEMSKNLNTCSMSQETANNELIDEELHGNCLAGSMHFEQGRVYESMDNRDLATECYKQALLADVHCYEAFDALIQHQMMSDSEEQDLINSLPFSKHCATEADSCFVRYLYESKLNKYRSINKTVGTSLLFPKLEGNLDLMVSEAEKHYYNCNYTTCWKITEEVMSKDPYHLSCLPVHISCLVELKNSNDLFLLAHRLVDIYPERAVSWFAVGCYYYVIGNKSDNARRFLGKATSLDKLFGPAWLAYGHSFAAENEHDQAMAAYFKASQLMKGCHLPLLYIGLENGLTNNSALAEKFFQQAQAIAPDDPFVTHEMGVIAFQSGQYELAKKHFEEALERMRDNQNSLIQSKWEPLLNNLGHVYRKLQNYEKAIEFHKQAMVLSPNNPSTYSAIGYCYALLENWSEAAKLFHKALALKRDDTFSTTMLNCVLQQMVEECQDPEEPDSDLILWKQKSLLVKDIFDCDELMATVGNFTMNSTPVPDYIPLDGFSTEEIFKSSNSGNDEANNSTKLSCEMELQVPSP</sequence>
<protein>
    <recommendedName>
        <fullName evidence="10">Cell division cycle protein 16 homolog</fullName>
    </recommendedName>
</protein>
<dbReference type="Pfam" id="PF13424">
    <property type="entry name" value="TPR_12"/>
    <property type="match status" value="1"/>
</dbReference>
<evidence type="ECO:0000256" key="6">
    <source>
        <dbReference type="ARBA" id="ARBA00023306"/>
    </source>
</evidence>
<dbReference type="PROSITE" id="PS50293">
    <property type="entry name" value="TPR_REGION"/>
    <property type="match status" value="1"/>
</dbReference>
<evidence type="ECO:0000256" key="2">
    <source>
        <dbReference type="ARBA" id="ARBA00022737"/>
    </source>
</evidence>
<feature type="repeat" description="TPR" evidence="7">
    <location>
        <begin position="465"/>
        <end position="498"/>
    </location>
</feature>
<dbReference type="InterPro" id="IPR019734">
    <property type="entry name" value="TPR_rpt"/>
</dbReference>
<evidence type="ECO:0000256" key="4">
    <source>
        <dbReference type="ARBA" id="ARBA00022786"/>
    </source>
</evidence>
<evidence type="ECO:0000313" key="9">
    <source>
        <dbReference type="EMBL" id="KAL0276739.1"/>
    </source>
</evidence>
<dbReference type="Gene3D" id="1.25.40.10">
    <property type="entry name" value="Tetratricopeptide repeat domain"/>
    <property type="match status" value="1"/>
</dbReference>
<dbReference type="InterPro" id="IPR011990">
    <property type="entry name" value="TPR-like_helical_dom_sf"/>
</dbReference>
<accession>A0AAW2I3G2</accession>
<dbReference type="EMBL" id="JARGDH010000002">
    <property type="protein sequence ID" value="KAL0276739.1"/>
    <property type="molecule type" value="Genomic_DNA"/>
</dbReference>
<dbReference type="SUPFAM" id="SSF48452">
    <property type="entry name" value="TPR-like"/>
    <property type="match status" value="2"/>
</dbReference>
<dbReference type="GO" id="GO:0005737">
    <property type="term" value="C:cytoplasm"/>
    <property type="evidence" value="ECO:0007669"/>
    <property type="project" value="TreeGrafter"/>
</dbReference>
<dbReference type="Pfam" id="PF12895">
    <property type="entry name" value="ANAPC3"/>
    <property type="match status" value="1"/>
</dbReference>
<keyword evidence="6" id="KW-0131">Cell cycle</keyword>
<dbReference type="Pfam" id="PF13181">
    <property type="entry name" value="TPR_8"/>
    <property type="match status" value="2"/>
</dbReference>
<dbReference type="GO" id="GO:0031145">
    <property type="term" value="P:anaphase-promoting complex-dependent catabolic process"/>
    <property type="evidence" value="ECO:0007669"/>
    <property type="project" value="TreeGrafter"/>
</dbReference>
<dbReference type="PANTHER" id="PTHR12558">
    <property type="entry name" value="CELL DIVISION CYCLE 16,23,27"/>
    <property type="match status" value="1"/>
</dbReference>
<keyword evidence="2" id="KW-0677">Repeat</keyword>
<feature type="compositionally biased region" description="Polar residues" evidence="8">
    <location>
        <begin position="610"/>
        <end position="624"/>
    </location>
</feature>
<dbReference type="PROSITE" id="PS50005">
    <property type="entry name" value="TPR"/>
    <property type="match status" value="3"/>
</dbReference>
<name>A0AAW2I3G2_9NEOP</name>
<feature type="region of interest" description="Disordered" evidence="8">
    <location>
        <begin position="610"/>
        <end position="635"/>
    </location>
</feature>
<dbReference type="GO" id="GO:0045842">
    <property type="term" value="P:positive regulation of mitotic metaphase/anaphase transition"/>
    <property type="evidence" value="ECO:0007669"/>
    <property type="project" value="TreeGrafter"/>
</dbReference>
<comment type="caution">
    <text evidence="9">The sequence shown here is derived from an EMBL/GenBank/DDBJ whole genome shotgun (WGS) entry which is preliminary data.</text>
</comment>
<gene>
    <name evidence="9" type="ORF">PYX00_004247</name>
</gene>
<evidence type="ECO:0000256" key="8">
    <source>
        <dbReference type="SAM" id="MobiDB-lite"/>
    </source>
</evidence>
<proteinExistence type="predicted"/>
<dbReference type="GO" id="GO:0051301">
    <property type="term" value="P:cell division"/>
    <property type="evidence" value="ECO:0007669"/>
    <property type="project" value="UniProtKB-KW"/>
</dbReference>
<dbReference type="GO" id="GO:0016567">
    <property type="term" value="P:protein ubiquitination"/>
    <property type="evidence" value="ECO:0007669"/>
    <property type="project" value="TreeGrafter"/>
</dbReference>
<evidence type="ECO:0008006" key="10">
    <source>
        <dbReference type="Google" id="ProtNLM"/>
    </source>
</evidence>
<evidence type="ECO:0000256" key="1">
    <source>
        <dbReference type="ARBA" id="ARBA00022618"/>
    </source>
</evidence>
<dbReference type="PANTHER" id="PTHR12558:SF9">
    <property type="entry name" value="CELL DIVISION CYCLE PROTEIN 16 HOMOLOG"/>
    <property type="match status" value="1"/>
</dbReference>
<keyword evidence="1" id="KW-0132">Cell division</keyword>
<organism evidence="9">
    <name type="scientific">Menopon gallinae</name>
    <name type="common">poultry shaft louse</name>
    <dbReference type="NCBI Taxonomy" id="328185"/>
    <lineage>
        <taxon>Eukaryota</taxon>
        <taxon>Metazoa</taxon>
        <taxon>Ecdysozoa</taxon>
        <taxon>Arthropoda</taxon>
        <taxon>Hexapoda</taxon>
        <taxon>Insecta</taxon>
        <taxon>Pterygota</taxon>
        <taxon>Neoptera</taxon>
        <taxon>Paraneoptera</taxon>
        <taxon>Psocodea</taxon>
        <taxon>Troctomorpha</taxon>
        <taxon>Phthiraptera</taxon>
        <taxon>Amblycera</taxon>
        <taxon>Menoponidae</taxon>
        <taxon>Menopon</taxon>
    </lineage>
</organism>
<dbReference type="GO" id="GO:0005680">
    <property type="term" value="C:anaphase-promoting complex"/>
    <property type="evidence" value="ECO:0007669"/>
    <property type="project" value="TreeGrafter"/>
</dbReference>